<dbReference type="EMBL" id="JAAALK010000079">
    <property type="protein sequence ID" value="KAG8096597.1"/>
    <property type="molecule type" value="Genomic_DNA"/>
</dbReference>
<dbReference type="Proteomes" id="UP000729402">
    <property type="component" value="Unassembled WGS sequence"/>
</dbReference>
<reference evidence="2" key="1">
    <citation type="journal article" date="2021" name="bioRxiv">
        <title>Whole Genome Assembly and Annotation of Northern Wild Rice, Zizania palustris L., Supports a Whole Genome Duplication in the Zizania Genus.</title>
        <authorList>
            <person name="Haas M."/>
            <person name="Kono T."/>
            <person name="Macchietto M."/>
            <person name="Millas R."/>
            <person name="McGilp L."/>
            <person name="Shao M."/>
            <person name="Duquette J."/>
            <person name="Hirsch C.N."/>
            <person name="Kimball J."/>
        </authorList>
    </citation>
    <scope>NUCLEOTIDE SEQUENCE</scope>
    <source>
        <tissue evidence="2">Fresh leaf tissue</tissue>
    </source>
</reference>
<sequence length="105" mass="11380">MGTVAYVSLVMGTVAYVSLVMGTVAYVFLVMGTSVCLVMIYAEEICDEQAMVILEHDLETGDGGVVVFSAAQEVEISSKHDIYDEVTGIDFLVLKVIFWNMVTSA</sequence>
<evidence type="ECO:0000313" key="2">
    <source>
        <dbReference type="EMBL" id="KAG8096597.1"/>
    </source>
</evidence>
<name>A0A8J6BUB7_ZIZPA</name>
<proteinExistence type="predicted"/>
<organism evidence="2 3">
    <name type="scientific">Zizania palustris</name>
    <name type="common">Northern wild rice</name>
    <dbReference type="NCBI Taxonomy" id="103762"/>
    <lineage>
        <taxon>Eukaryota</taxon>
        <taxon>Viridiplantae</taxon>
        <taxon>Streptophyta</taxon>
        <taxon>Embryophyta</taxon>
        <taxon>Tracheophyta</taxon>
        <taxon>Spermatophyta</taxon>
        <taxon>Magnoliopsida</taxon>
        <taxon>Liliopsida</taxon>
        <taxon>Poales</taxon>
        <taxon>Poaceae</taxon>
        <taxon>BOP clade</taxon>
        <taxon>Oryzoideae</taxon>
        <taxon>Oryzeae</taxon>
        <taxon>Zizaniinae</taxon>
        <taxon>Zizania</taxon>
    </lineage>
</organism>
<dbReference type="OrthoDB" id="10390029at2759"/>
<comment type="caution">
    <text evidence="2">The sequence shown here is derived from an EMBL/GenBank/DDBJ whole genome shotgun (WGS) entry which is preliminary data.</text>
</comment>
<evidence type="ECO:0000256" key="1">
    <source>
        <dbReference type="SAM" id="Phobius"/>
    </source>
</evidence>
<dbReference type="AlphaFoldDB" id="A0A8J6BUB7"/>
<keyword evidence="1" id="KW-0812">Transmembrane</keyword>
<keyword evidence="1" id="KW-1133">Transmembrane helix</keyword>
<protein>
    <submittedName>
        <fullName evidence="2">Uncharacterized protein</fullName>
    </submittedName>
</protein>
<keyword evidence="3" id="KW-1185">Reference proteome</keyword>
<evidence type="ECO:0000313" key="3">
    <source>
        <dbReference type="Proteomes" id="UP000729402"/>
    </source>
</evidence>
<keyword evidence="1" id="KW-0472">Membrane</keyword>
<accession>A0A8J6BUB7</accession>
<reference evidence="2" key="2">
    <citation type="submission" date="2021-02" db="EMBL/GenBank/DDBJ databases">
        <authorList>
            <person name="Kimball J.A."/>
            <person name="Haas M.W."/>
            <person name="Macchietto M."/>
            <person name="Kono T."/>
            <person name="Duquette J."/>
            <person name="Shao M."/>
        </authorList>
    </citation>
    <scope>NUCLEOTIDE SEQUENCE</scope>
    <source>
        <tissue evidence="2">Fresh leaf tissue</tissue>
    </source>
</reference>
<feature type="transmembrane region" description="Helical" evidence="1">
    <location>
        <begin position="6"/>
        <end position="29"/>
    </location>
</feature>
<gene>
    <name evidence="2" type="ORF">GUJ93_ZPchr0013g35931</name>
</gene>